<keyword evidence="2 4" id="KW-0238">DNA-binding</keyword>
<dbReference type="InterPro" id="IPR011075">
    <property type="entry name" value="TetR_C"/>
</dbReference>
<keyword evidence="3" id="KW-0804">Transcription</keyword>
<evidence type="ECO:0000313" key="7">
    <source>
        <dbReference type="Proteomes" id="UP001597079"/>
    </source>
</evidence>
<dbReference type="SUPFAM" id="SSF48498">
    <property type="entry name" value="Tetracyclin repressor-like, C-terminal domain"/>
    <property type="match status" value="1"/>
</dbReference>
<dbReference type="InterPro" id="IPR001647">
    <property type="entry name" value="HTH_TetR"/>
</dbReference>
<keyword evidence="7" id="KW-1185">Reference proteome</keyword>
<accession>A0ABW4JHP1</accession>
<evidence type="ECO:0000256" key="1">
    <source>
        <dbReference type="ARBA" id="ARBA00023015"/>
    </source>
</evidence>
<proteinExistence type="predicted"/>
<dbReference type="SUPFAM" id="SSF46689">
    <property type="entry name" value="Homeodomain-like"/>
    <property type="match status" value="1"/>
</dbReference>
<feature type="DNA-binding region" description="H-T-H motif" evidence="4">
    <location>
        <begin position="32"/>
        <end position="51"/>
    </location>
</feature>
<dbReference type="RefSeq" id="WP_377943820.1">
    <property type="nucleotide sequence ID" value="NZ_JBHUCX010000035.1"/>
</dbReference>
<evidence type="ECO:0000256" key="4">
    <source>
        <dbReference type="PROSITE-ProRule" id="PRU00335"/>
    </source>
</evidence>
<evidence type="ECO:0000256" key="2">
    <source>
        <dbReference type="ARBA" id="ARBA00023125"/>
    </source>
</evidence>
<dbReference type="Gene3D" id="1.10.357.10">
    <property type="entry name" value="Tetracycline Repressor, domain 2"/>
    <property type="match status" value="1"/>
</dbReference>
<dbReference type="Pfam" id="PF00440">
    <property type="entry name" value="TetR_N"/>
    <property type="match status" value="1"/>
</dbReference>
<dbReference type="Pfam" id="PF16859">
    <property type="entry name" value="TetR_C_11"/>
    <property type="match status" value="1"/>
</dbReference>
<dbReference type="PROSITE" id="PS50977">
    <property type="entry name" value="HTH_TETR_2"/>
    <property type="match status" value="1"/>
</dbReference>
<dbReference type="EMBL" id="JBHUCX010000035">
    <property type="protein sequence ID" value="MFD1675941.1"/>
    <property type="molecule type" value="Genomic_DNA"/>
</dbReference>
<feature type="domain" description="HTH tetR-type" evidence="5">
    <location>
        <begin position="9"/>
        <end position="69"/>
    </location>
</feature>
<dbReference type="Proteomes" id="UP001597079">
    <property type="component" value="Unassembled WGS sequence"/>
</dbReference>
<keyword evidence="1" id="KW-0805">Transcription regulation</keyword>
<sequence length="197" mass="22702">MADERKRGQELEVAILEAADEIIKNLGYEQLTFQNVAKQAETSRSVIYRRYETPIDLLRALVRYKLERALGGNMIDLFEENGSLRADLLAAIRLYHKFSEAVGPEVLSAMLFELSQKNQGSQRWVKQAREGNIELMKKIQEFASQRGEINHEFSTLQMTLPFDLLRLEYIINSGNVTDEYMTQLVDEVLLPIYLGKK</sequence>
<dbReference type="InterPro" id="IPR009057">
    <property type="entry name" value="Homeodomain-like_sf"/>
</dbReference>
<comment type="caution">
    <text evidence="6">The sequence shown here is derived from an EMBL/GenBank/DDBJ whole genome shotgun (WGS) entry which is preliminary data.</text>
</comment>
<reference evidence="7" key="1">
    <citation type="journal article" date="2019" name="Int. J. Syst. Evol. Microbiol.">
        <title>The Global Catalogue of Microorganisms (GCM) 10K type strain sequencing project: providing services to taxonomists for standard genome sequencing and annotation.</title>
        <authorList>
            <consortium name="The Broad Institute Genomics Platform"/>
            <consortium name="The Broad Institute Genome Sequencing Center for Infectious Disease"/>
            <person name="Wu L."/>
            <person name="Ma J."/>
        </authorList>
    </citation>
    <scope>NUCLEOTIDE SEQUENCE [LARGE SCALE GENOMIC DNA]</scope>
    <source>
        <strain evidence="7">CGMCC 1.12286</strain>
    </source>
</reference>
<dbReference type="InterPro" id="IPR036271">
    <property type="entry name" value="Tet_transcr_reg_TetR-rel_C_sf"/>
</dbReference>
<evidence type="ECO:0000256" key="3">
    <source>
        <dbReference type="ARBA" id="ARBA00023163"/>
    </source>
</evidence>
<evidence type="ECO:0000259" key="5">
    <source>
        <dbReference type="PROSITE" id="PS50977"/>
    </source>
</evidence>
<dbReference type="Gene3D" id="1.10.10.60">
    <property type="entry name" value="Homeodomain-like"/>
    <property type="match status" value="1"/>
</dbReference>
<name>A0ABW4JHP1_9BACL</name>
<gene>
    <name evidence="6" type="ORF">ACFSB2_14650</name>
</gene>
<evidence type="ECO:0000313" key="6">
    <source>
        <dbReference type="EMBL" id="MFD1675941.1"/>
    </source>
</evidence>
<organism evidence="6 7">
    <name type="scientific">Alicyclobacillus fodiniaquatilis</name>
    <dbReference type="NCBI Taxonomy" id="1661150"/>
    <lineage>
        <taxon>Bacteria</taxon>
        <taxon>Bacillati</taxon>
        <taxon>Bacillota</taxon>
        <taxon>Bacilli</taxon>
        <taxon>Bacillales</taxon>
        <taxon>Alicyclobacillaceae</taxon>
        <taxon>Alicyclobacillus</taxon>
    </lineage>
</organism>
<protein>
    <submittedName>
        <fullName evidence="6">TetR/AcrR family transcriptional regulator</fullName>
    </submittedName>
</protein>